<dbReference type="InterPro" id="IPR004143">
    <property type="entry name" value="BPL_LPL_catalytic"/>
</dbReference>
<sequence>MSTSTLPDTIADALSTTRMGTPLRYRHTVGSTNADAAAWARNGAPEGAVVLAEQQTEGRGRHGRTWAAPPHQALTGSVVLRPDLPPDLFSLIPLAASLAVADAMQALALPHPPRIKWPNDVLIDGRKCCGMLLETAMRGASPQPHANTYVVLGIGLNVNQTAFPEGVDATSLRLETGQPVPRGPLWARIMQHLEARYDALHVPEQRADLRSAYADRMLYRGQSITVRAPGTDRTRTGTVVGINETGALVLDTPRGQVTFHAGEVTTRPA</sequence>
<dbReference type="InterPro" id="IPR008988">
    <property type="entry name" value="Transcriptional_repressor_C"/>
</dbReference>
<dbReference type="InterPro" id="IPR004408">
    <property type="entry name" value="Biotin_CoA_COase_ligase"/>
</dbReference>
<keyword evidence="1 8" id="KW-0436">Ligase</keyword>
<dbReference type="Pfam" id="PF03099">
    <property type="entry name" value="BPL_LplA_LipB"/>
    <property type="match status" value="1"/>
</dbReference>
<evidence type="ECO:0000256" key="6">
    <source>
        <dbReference type="ARBA" id="ARBA00047846"/>
    </source>
</evidence>
<gene>
    <name evidence="8" type="ORF">CRI93_14185</name>
</gene>
<name>A0A2H3NPT2_9BACT</name>
<dbReference type="AlphaFoldDB" id="A0A2H3NPT2"/>
<evidence type="ECO:0000256" key="4">
    <source>
        <dbReference type="ARBA" id="ARBA00023267"/>
    </source>
</evidence>
<comment type="catalytic activity">
    <reaction evidence="6">
        <text>biotin + L-lysyl-[protein] + ATP = N(6)-biotinyl-L-lysyl-[protein] + AMP + diphosphate + H(+)</text>
        <dbReference type="Rhea" id="RHEA:11756"/>
        <dbReference type="Rhea" id="RHEA-COMP:9752"/>
        <dbReference type="Rhea" id="RHEA-COMP:10505"/>
        <dbReference type="ChEBI" id="CHEBI:15378"/>
        <dbReference type="ChEBI" id="CHEBI:29969"/>
        <dbReference type="ChEBI" id="CHEBI:30616"/>
        <dbReference type="ChEBI" id="CHEBI:33019"/>
        <dbReference type="ChEBI" id="CHEBI:57586"/>
        <dbReference type="ChEBI" id="CHEBI:83144"/>
        <dbReference type="ChEBI" id="CHEBI:456215"/>
        <dbReference type="EC" id="6.3.4.15"/>
    </reaction>
</comment>
<dbReference type="CDD" id="cd16442">
    <property type="entry name" value="BPL"/>
    <property type="match status" value="1"/>
</dbReference>
<dbReference type="InterPro" id="IPR045864">
    <property type="entry name" value="aa-tRNA-synth_II/BPL/LPL"/>
</dbReference>
<dbReference type="PANTHER" id="PTHR12835">
    <property type="entry name" value="BIOTIN PROTEIN LIGASE"/>
    <property type="match status" value="1"/>
</dbReference>
<accession>A0A2H3NPT2</accession>
<keyword evidence="3" id="KW-0067">ATP-binding</keyword>
<dbReference type="GO" id="GO:0004077">
    <property type="term" value="F:biotin--[biotin carboxyl-carrier protein] ligase activity"/>
    <property type="evidence" value="ECO:0007669"/>
    <property type="project" value="UniProtKB-EC"/>
</dbReference>
<dbReference type="Gene3D" id="3.30.930.10">
    <property type="entry name" value="Bira Bifunctional Protein, Domain 2"/>
    <property type="match status" value="1"/>
</dbReference>
<dbReference type="NCBIfam" id="TIGR00121">
    <property type="entry name" value="birA_ligase"/>
    <property type="match status" value="1"/>
</dbReference>
<dbReference type="OrthoDB" id="9807064at2"/>
<comment type="caution">
    <text evidence="8">The sequence shown here is derived from an EMBL/GenBank/DDBJ whole genome shotgun (WGS) entry which is preliminary data.</text>
</comment>
<dbReference type="EC" id="6.3.4.15" evidence="5"/>
<dbReference type="InterPro" id="IPR003142">
    <property type="entry name" value="BPL_C"/>
</dbReference>
<evidence type="ECO:0000313" key="9">
    <source>
        <dbReference type="Proteomes" id="UP000221024"/>
    </source>
</evidence>
<evidence type="ECO:0000259" key="7">
    <source>
        <dbReference type="PROSITE" id="PS51733"/>
    </source>
</evidence>
<dbReference type="SUPFAM" id="SSF50037">
    <property type="entry name" value="C-terminal domain of transcriptional repressors"/>
    <property type="match status" value="1"/>
</dbReference>
<dbReference type="GO" id="GO:0005737">
    <property type="term" value="C:cytoplasm"/>
    <property type="evidence" value="ECO:0007669"/>
    <property type="project" value="TreeGrafter"/>
</dbReference>
<dbReference type="Gene3D" id="2.30.30.100">
    <property type="match status" value="1"/>
</dbReference>
<dbReference type="GO" id="GO:0005524">
    <property type="term" value="F:ATP binding"/>
    <property type="evidence" value="ECO:0007669"/>
    <property type="project" value="UniProtKB-KW"/>
</dbReference>
<feature type="domain" description="BPL/LPL catalytic" evidence="7">
    <location>
        <begin position="22"/>
        <end position="201"/>
    </location>
</feature>
<reference evidence="8 9" key="1">
    <citation type="submission" date="2017-10" db="EMBL/GenBank/DDBJ databases">
        <title>Draft genome of Longimonas halophila.</title>
        <authorList>
            <person name="Goh K.M."/>
            <person name="Shamsir M.S."/>
            <person name="Lim S.W."/>
        </authorList>
    </citation>
    <scope>NUCLEOTIDE SEQUENCE [LARGE SCALE GENOMIC DNA]</scope>
    <source>
        <strain evidence="8 9">KCTC 42399</strain>
    </source>
</reference>
<dbReference type="EMBL" id="PDEP01000018">
    <property type="protein sequence ID" value="PEN05018.1"/>
    <property type="molecule type" value="Genomic_DNA"/>
</dbReference>
<evidence type="ECO:0000313" key="8">
    <source>
        <dbReference type="EMBL" id="PEN05018.1"/>
    </source>
</evidence>
<organism evidence="8 9">
    <name type="scientific">Longimonas halophila</name>
    <dbReference type="NCBI Taxonomy" id="1469170"/>
    <lineage>
        <taxon>Bacteria</taxon>
        <taxon>Pseudomonadati</taxon>
        <taxon>Rhodothermota</taxon>
        <taxon>Rhodothermia</taxon>
        <taxon>Rhodothermales</taxon>
        <taxon>Salisaetaceae</taxon>
        <taxon>Longimonas</taxon>
    </lineage>
</organism>
<dbReference type="Pfam" id="PF02237">
    <property type="entry name" value="BPL_C"/>
    <property type="match status" value="1"/>
</dbReference>
<dbReference type="SUPFAM" id="SSF55681">
    <property type="entry name" value="Class II aaRS and biotin synthetases"/>
    <property type="match status" value="1"/>
</dbReference>
<evidence type="ECO:0000256" key="5">
    <source>
        <dbReference type="ARBA" id="ARBA00024227"/>
    </source>
</evidence>
<evidence type="ECO:0000256" key="1">
    <source>
        <dbReference type="ARBA" id="ARBA00022598"/>
    </source>
</evidence>
<protein>
    <recommendedName>
        <fullName evidence="5">biotin--[biotin carboxyl-carrier protein] ligase</fullName>
        <ecNumber evidence="5">6.3.4.15</ecNumber>
    </recommendedName>
</protein>
<evidence type="ECO:0000256" key="3">
    <source>
        <dbReference type="ARBA" id="ARBA00022840"/>
    </source>
</evidence>
<keyword evidence="9" id="KW-1185">Reference proteome</keyword>
<dbReference type="PANTHER" id="PTHR12835:SF5">
    <property type="entry name" value="BIOTIN--PROTEIN LIGASE"/>
    <property type="match status" value="1"/>
</dbReference>
<dbReference type="Proteomes" id="UP000221024">
    <property type="component" value="Unassembled WGS sequence"/>
</dbReference>
<proteinExistence type="predicted"/>
<keyword evidence="4" id="KW-0092">Biotin</keyword>
<keyword evidence="2" id="KW-0547">Nucleotide-binding</keyword>
<evidence type="ECO:0000256" key="2">
    <source>
        <dbReference type="ARBA" id="ARBA00022741"/>
    </source>
</evidence>
<dbReference type="PROSITE" id="PS51733">
    <property type="entry name" value="BPL_LPL_CATALYTIC"/>
    <property type="match status" value="1"/>
</dbReference>